<dbReference type="SUPFAM" id="SSF55729">
    <property type="entry name" value="Acyl-CoA N-acyltransferases (Nat)"/>
    <property type="match status" value="1"/>
</dbReference>
<comment type="caution">
    <text evidence="2">The sequence shown here is derived from an EMBL/GenBank/DDBJ whole genome shotgun (WGS) entry which is preliminary data.</text>
</comment>
<dbReference type="EMBL" id="JAZDRP010000007">
    <property type="protein sequence ID" value="MEE2526885.1"/>
    <property type="molecule type" value="Genomic_DNA"/>
</dbReference>
<protein>
    <submittedName>
        <fullName evidence="2">GNAT family N-acetyltransferase</fullName>
    </submittedName>
</protein>
<dbReference type="PROSITE" id="PS51186">
    <property type="entry name" value="GNAT"/>
    <property type="match status" value="1"/>
</dbReference>
<reference evidence="2 3" key="1">
    <citation type="submission" date="2024-01" db="EMBL/GenBank/DDBJ databases">
        <title>Hyphobacterium bacterium isolated from marine sediment.</title>
        <authorList>
            <person name="Zhao S."/>
        </authorList>
    </citation>
    <scope>NUCLEOTIDE SEQUENCE [LARGE SCALE GENOMIC DNA]</scope>
    <source>
        <strain evidence="3">HN65</strain>
    </source>
</reference>
<organism evidence="2 3">
    <name type="scientific">Hyphobacterium lacteum</name>
    <dbReference type="NCBI Taxonomy" id="3116575"/>
    <lineage>
        <taxon>Bacteria</taxon>
        <taxon>Pseudomonadati</taxon>
        <taxon>Pseudomonadota</taxon>
        <taxon>Alphaproteobacteria</taxon>
        <taxon>Maricaulales</taxon>
        <taxon>Maricaulaceae</taxon>
        <taxon>Hyphobacterium</taxon>
    </lineage>
</organism>
<dbReference type="RefSeq" id="WP_330199549.1">
    <property type="nucleotide sequence ID" value="NZ_JAZDRP010000007.1"/>
</dbReference>
<dbReference type="Gene3D" id="3.40.630.30">
    <property type="match status" value="1"/>
</dbReference>
<sequence>MRQRIETERLILRPMDFADASAIHEHCRDGSIARYTARVPHPYPLLAAELYVLTARAAHGKRPGGSWAIARRDDDVLIGACGAFKRKPEDEGIEIGYWTGPSVRGQGIATEAGRALIAAVREDLSPPSITAGHFEDNPASGRVLEKLGFAYTGETRRLFSMGRMDYAVSLDMALAV</sequence>
<dbReference type="PANTHER" id="PTHR43792">
    <property type="entry name" value="GNAT FAMILY, PUTATIVE (AFU_ORTHOLOGUE AFUA_3G00765)-RELATED-RELATED"/>
    <property type="match status" value="1"/>
</dbReference>
<proteinExistence type="predicted"/>
<keyword evidence="3" id="KW-1185">Reference proteome</keyword>
<evidence type="ECO:0000313" key="3">
    <source>
        <dbReference type="Proteomes" id="UP001354971"/>
    </source>
</evidence>
<dbReference type="CDD" id="cd04301">
    <property type="entry name" value="NAT_SF"/>
    <property type="match status" value="1"/>
</dbReference>
<dbReference type="InterPro" id="IPR051531">
    <property type="entry name" value="N-acetyltransferase"/>
</dbReference>
<accession>A0ABU7LSJ0</accession>
<dbReference type="Pfam" id="PF13302">
    <property type="entry name" value="Acetyltransf_3"/>
    <property type="match status" value="1"/>
</dbReference>
<dbReference type="InterPro" id="IPR016181">
    <property type="entry name" value="Acyl_CoA_acyltransferase"/>
</dbReference>
<dbReference type="Proteomes" id="UP001354971">
    <property type="component" value="Unassembled WGS sequence"/>
</dbReference>
<name>A0ABU7LSJ0_9PROT</name>
<gene>
    <name evidence="2" type="ORF">V0U79_10930</name>
</gene>
<evidence type="ECO:0000259" key="1">
    <source>
        <dbReference type="PROSITE" id="PS51186"/>
    </source>
</evidence>
<evidence type="ECO:0000313" key="2">
    <source>
        <dbReference type="EMBL" id="MEE2526885.1"/>
    </source>
</evidence>
<dbReference type="InterPro" id="IPR000182">
    <property type="entry name" value="GNAT_dom"/>
</dbReference>
<feature type="domain" description="N-acetyltransferase" evidence="1">
    <location>
        <begin position="30"/>
        <end position="176"/>
    </location>
</feature>